<keyword evidence="2" id="KW-1185">Reference proteome</keyword>
<sequence>MNLTTLFANVRRAPFGGRLTQAAHGTSLQTLAKTD</sequence>
<dbReference type="EMBL" id="JAUSVF010000002">
    <property type="protein sequence ID" value="MDQ0322307.1"/>
    <property type="molecule type" value="Genomic_DNA"/>
</dbReference>
<protein>
    <submittedName>
        <fullName evidence="1">Uncharacterized protein</fullName>
    </submittedName>
</protein>
<organism evidence="1 2">
    <name type="scientific">Pararhizobium capsulatum DSM 1112</name>
    <dbReference type="NCBI Taxonomy" id="1121113"/>
    <lineage>
        <taxon>Bacteria</taxon>
        <taxon>Pseudomonadati</taxon>
        <taxon>Pseudomonadota</taxon>
        <taxon>Alphaproteobacteria</taxon>
        <taxon>Hyphomicrobiales</taxon>
        <taxon>Rhizobiaceae</taxon>
        <taxon>Rhizobium/Agrobacterium group</taxon>
        <taxon>Pararhizobium</taxon>
    </lineage>
</organism>
<dbReference type="Proteomes" id="UP001230207">
    <property type="component" value="Unassembled WGS sequence"/>
</dbReference>
<name>A0ABU0BWI0_9HYPH</name>
<accession>A0ABU0BWI0</accession>
<comment type="caution">
    <text evidence="1">The sequence shown here is derived from an EMBL/GenBank/DDBJ whole genome shotgun (WGS) entry which is preliminary data.</text>
</comment>
<gene>
    <name evidence="1" type="ORF">QO002_004513</name>
</gene>
<evidence type="ECO:0000313" key="2">
    <source>
        <dbReference type="Proteomes" id="UP001230207"/>
    </source>
</evidence>
<reference evidence="1 2" key="1">
    <citation type="submission" date="2023-07" db="EMBL/GenBank/DDBJ databases">
        <title>Genomic Encyclopedia of Type Strains, Phase IV (KMG-IV): sequencing the most valuable type-strain genomes for metagenomic binning, comparative biology and taxonomic classification.</title>
        <authorList>
            <person name="Goeker M."/>
        </authorList>
    </citation>
    <scope>NUCLEOTIDE SEQUENCE [LARGE SCALE GENOMIC DNA]</scope>
    <source>
        <strain evidence="1 2">DSM 1112</strain>
    </source>
</reference>
<evidence type="ECO:0000313" key="1">
    <source>
        <dbReference type="EMBL" id="MDQ0322307.1"/>
    </source>
</evidence>
<proteinExistence type="predicted"/>